<feature type="region of interest" description="Disordered" evidence="1">
    <location>
        <begin position="889"/>
        <end position="923"/>
    </location>
</feature>
<keyword evidence="4" id="KW-1185">Reference proteome</keyword>
<organism evidence="3 4">
    <name type="scientific">Coleophoma cylindrospora</name>
    <dbReference type="NCBI Taxonomy" id="1849047"/>
    <lineage>
        <taxon>Eukaryota</taxon>
        <taxon>Fungi</taxon>
        <taxon>Dikarya</taxon>
        <taxon>Ascomycota</taxon>
        <taxon>Pezizomycotina</taxon>
        <taxon>Leotiomycetes</taxon>
        <taxon>Helotiales</taxon>
        <taxon>Dermateaceae</taxon>
        <taxon>Coleophoma</taxon>
    </lineage>
</organism>
<accession>A0A3D8QA43</accession>
<evidence type="ECO:0000313" key="3">
    <source>
        <dbReference type="EMBL" id="RDW58641.1"/>
    </source>
</evidence>
<dbReference type="PROSITE" id="PS50011">
    <property type="entry name" value="PROTEIN_KINASE_DOM"/>
    <property type="match status" value="1"/>
</dbReference>
<comment type="caution">
    <text evidence="3">The sequence shown here is derived from an EMBL/GenBank/DDBJ whole genome shotgun (WGS) entry which is preliminary data.</text>
</comment>
<dbReference type="SUPFAM" id="SSF56112">
    <property type="entry name" value="Protein kinase-like (PK-like)"/>
    <property type="match status" value="1"/>
</dbReference>
<dbReference type="InterPro" id="IPR019734">
    <property type="entry name" value="TPR_rpt"/>
</dbReference>
<proteinExistence type="predicted"/>
<dbReference type="Pfam" id="PF13424">
    <property type="entry name" value="TPR_12"/>
    <property type="match status" value="2"/>
</dbReference>
<dbReference type="GO" id="GO:0004672">
    <property type="term" value="F:protein kinase activity"/>
    <property type="evidence" value="ECO:0007669"/>
    <property type="project" value="InterPro"/>
</dbReference>
<feature type="region of interest" description="Disordered" evidence="1">
    <location>
        <begin position="1575"/>
        <end position="1599"/>
    </location>
</feature>
<dbReference type="Proteomes" id="UP000256645">
    <property type="component" value="Unassembled WGS sequence"/>
</dbReference>
<reference evidence="3 4" key="1">
    <citation type="journal article" date="2018" name="IMA Fungus">
        <title>IMA Genome-F 9: Draft genome sequence of Annulohypoxylon stygium, Aspergillus mulundensis, Berkeleyomyces basicola (syn. Thielaviopsis basicola), Ceratocystis smalleyi, two Cercospora beticola strains, Coleophoma cylindrospora, Fusarium fracticaudum, Phialophora cf. hyalina, and Morchella septimelata.</title>
        <authorList>
            <person name="Wingfield B.D."/>
            <person name="Bills G.F."/>
            <person name="Dong Y."/>
            <person name="Huang W."/>
            <person name="Nel W.J."/>
            <person name="Swalarsk-Parry B.S."/>
            <person name="Vaghefi N."/>
            <person name="Wilken P.M."/>
            <person name="An Z."/>
            <person name="de Beer Z.W."/>
            <person name="De Vos L."/>
            <person name="Chen L."/>
            <person name="Duong T.A."/>
            <person name="Gao Y."/>
            <person name="Hammerbacher A."/>
            <person name="Kikkert J.R."/>
            <person name="Li Y."/>
            <person name="Li H."/>
            <person name="Li K."/>
            <person name="Li Q."/>
            <person name="Liu X."/>
            <person name="Ma X."/>
            <person name="Naidoo K."/>
            <person name="Pethybridge S.J."/>
            <person name="Sun J."/>
            <person name="Steenkamp E.T."/>
            <person name="van der Nest M.A."/>
            <person name="van Wyk S."/>
            <person name="Wingfield M.J."/>
            <person name="Xiong C."/>
            <person name="Yue Q."/>
            <person name="Zhang X."/>
        </authorList>
    </citation>
    <scope>NUCLEOTIDE SEQUENCE [LARGE SCALE GENOMIC DNA]</scope>
    <source>
        <strain evidence="3 4">BP6252</strain>
    </source>
</reference>
<feature type="region of interest" description="Disordered" evidence="1">
    <location>
        <begin position="1011"/>
        <end position="1057"/>
    </location>
</feature>
<dbReference type="SUPFAM" id="SSF48452">
    <property type="entry name" value="TPR-like"/>
    <property type="match status" value="2"/>
</dbReference>
<protein>
    <recommendedName>
        <fullName evidence="2">Protein kinase domain-containing protein</fullName>
    </recommendedName>
</protein>
<dbReference type="STRING" id="1849047.A0A3D8QA43"/>
<evidence type="ECO:0000259" key="2">
    <source>
        <dbReference type="PROSITE" id="PS50011"/>
    </source>
</evidence>
<dbReference type="PANTHER" id="PTHR46082:SF6">
    <property type="entry name" value="AAA+ ATPASE DOMAIN-CONTAINING PROTEIN-RELATED"/>
    <property type="match status" value="1"/>
</dbReference>
<dbReference type="InterPro" id="IPR011990">
    <property type="entry name" value="TPR-like_helical_dom_sf"/>
</dbReference>
<name>A0A3D8QA43_9HELO</name>
<dbReference type="SMART" id="SM00220">
    <property type="entry name" value="S_TKc"/>
    <property type="match status" value="1"/>
</dbReference>
<feature type="domain" description="Protein kinase" evidence="2">
    <location>
        <begin position="188"/>
        <end position="500"/>
    </location>
</feature>
<sequence>MAVRSKSGKDLRNVLAENLVKAVYEDKYESFLPQSLFSKLITKEVIKEELGLEGQNDTDLIDTDLIDTDLIDTDLIDWIYNDAPKLFATTVQCFQDPESIRNAMRQFKEHRFEGDSNSTTESIDDSRLSSIRFSGEKRNVQTCYKNAFQSNWEPSHREDFSSKRWRYLAEVFKPDQYMYILSKESILPVVWKSAKRGGFSRVQRVEIHKDHWKHDCASDMVAIKSISLKNSNEAKGAKAAWEKEAKALKAIKKLNTPHILQCIAAVEQEHRLFFLFPWADGGDLHDFWRERSPHRRQANMVRDIIRQLYGLAEALHMLHNINSTDGSQSHDARESIRHGDIKPTNILRFLNGQGTTELGLLKIADMGLAKQHVQYTRERNGITSTNYWTVQYMAPEHIQSQPLSRLYDIWSMGCVILDFVVWILYGDQGLEDFSHRVRTSESTRGEASYFSVKQTNNSEKEFVINAEVTLWLDGMLNSDPECKKESAIRDLLRLVKNKLLVVDLPPNHVNPPFLNTSQYMMRYKRIGTHQRVRATSSMLRDQLRQILANIEKVQGHENYLLIAPNLDDLKIVRPGKPKDSLGKQILQIFKKERSEQQKTTSVLEGLQKYPEAEKIHRQALLMEETLGRTHPSTIESLSNLANMLQRQGNNPEAEQIHRQALRLREEVLGEKHPSTLESLSSLAIVLQNQGKYPEAEQIHRRTLRLREEVLGREHPSTLSTANSLVLIHKQWDKAEILDTKDIEVGKAMVSAETADILDSMNSLASILRQQGRWKDTEELYSQIVEINKTVMGEDHSKTLASKLNVATLYKDQDRLEPAEELLNQVIKLASRSLDQQYPIIITAREALISIYHKQGRWELAKTLEGQIPNTVSSTKENVSGRSVTTIQDSGYYSRNTATEKRSREEEIQEEDNEIDDNISNDGTVNSVGYDNSGQHEPDVINQLISDITNELLTDLRPKLDGLLHINTTRSRLLSERLKDFAMKLEQTAKLGNQMNSVVLIRRSRNKIASSLNNEFKNHDPSAFEKGLDDENDKDHESDDSDEWQSSPPTRQGDLEIPDFRKKTNEWLSSTDSTLPEVVQTSPFDVEDSLASQVSEMKSFLTDSPVYKWLLEKIWSVLVLDIGDELNGLRNAIRVGLEGSREKLGYTQQIYKATFEIDCCLGIFLNHQYSAELSIKLGEVLVLVGSEVDAQLATCRDYVSQTWPYSGEELLQLLENMVEMDLKEQTQYFSDNTKLDIIISNSGIIANASGSIPSVSEVGECLSWLGTILRTSEKEGVIAYSIPRIEKLTTTALTFKISFDVIPLKEPYTKNTPNGACWHSLFNNPVIAKGYPIPKRKDEKGLEISLDYMAQLGQAYRATIFNGHLVLKGHIAMFVPVQSFGNSVVWHFLISQDESRMSYLKGEELGIDCVSSKVLDYYHLESVRNFVGWSSIVEIQTGTSKGLYKNIRPANLDESHPGMVVTGFSVTAGKIVNVGINLKRGTYCSPPKLRDPKPYDRIMMGASKDMCVVLFDTRARRGYLLDAARVLLHITCYELTAYYPKLNFDNKFEHAKSDSGPEAPLEALIKESNKDLEISRHNEYSSTDTLDPWETGQERQEEARSRKEVKSKIWCFQDATMAVYYILEHMLDTQRSIRRSEEIKVPVLKGGKLEGYEFMDVVKAAPACRLKVLQLKDSGSGWMNFTRNIEALTLFGEGFGDLIERMEGSNTLCRQWETVPENHDLLVAPISVLQAIFTRFPHELQLIAKRMLLHAPEQLFENCPCENSHKKRLCTRLLANQPKIRKLPLNLKIEDLFRYENGAVIFGKGKLDLPESAGNEAIQNTRQGLPVESHIGSSESPESYQNSNIISEDLESGTNLSSLHLRDIPAVLDSGARTTSSSLRVPSRDGSTRSENPADVSVQEMSRDPEIGELAPEVEELSSDAQQPVVNKRLGDLGLKSPKKIKKRVRVFQRLKRLFQK</sequence>
<evidence type="ECO:0000313" key="4">
    <source>
        <dbReference type="Proteomes" id="UP000256645"/>
    </source>
</evidence>
<evidence type="ECO:0000256" key="1">
    <source>
        <dbReference type="SAM" id="MobiDB-lite"/>
    </source>
</evidence>
<feature type="region of interest" description="Disordered" evidence="1">
    <location>
        <begin position="1871"/>
        <end position="1902"/>
    </location>
</feature>
<dbReference type="InterPro" id="IPR011009">
    <property type="entry name" value="Kinase-like_dom_sf"/>
</dbReference>
<dbReference type="Gene3D" id="1.25.40.10">
    <property type="entry name" value="Tetratricopeptide repeat domain"/>
    <property type="match status" value="2"/>
</dbReference>
<dbReference type="OrthoDB" id="1658288at2759"/>
<dbReference type="InterPro" id="IPR000719">
    <property type="entry name" value="Prot_kinase_dom"/>
</dbReference>
<dbReference type="InterPro" id="IPR053137">
    <property type="entry name" value="NLR-like"/>
</dbReference>
<dbReference type="Pfam" id="PF00069">
    <property type="entry name" value="Pkinase"/>
    <property type="match status" value="1"/>
</dbReference>
<dbReference type="GO" id="GO:0005524">
    <property type="term" value="F:ATP binding"/>
    <property type="evidence" value="ECO:0007669"/>
    <property type="project" value="InterPro"/>
</dbReference>
<gene>
    <name evidence="3" type="ORF">BP6252_13117</name>
</gene>
<feature type="compositionally biased region" description="Basic and acidic residues" evidence="1">
    <location>
        <begin position="1015"/>
        <end position="1036"/>
    </location>
</feature>
<dbReference type="SMART" id="SM00028">
    <property type="entry name" value="TPR"/>
    <property type="match status" value="4"/>
</dbReference>
<dbReference type="Gene3D" id="1.10.510.10">
    <property type="entry name" value="Transferase(Phosphotransferase) domain 1"/>
    <property type="match status" value="1"/>
</dbReference>
<dbReference type="EMBL" id="PDLM01000017">
    <property type="protein sequence ID" value="RDW58641.1"/>
    <property type="molecule type" value="Genomic_DNA"/>
</dbReference>
<dbReference type="CDD" id="cd00180">
    <property type="entry name" value="PKc"/>
    <property type="match status" value="1"/>
</dbReference>
<dbReference type="PANTHER" id="PTHR46082">
    <property type="entry name" value="ATP/GTP-BINDING PROTEIN-RELATED"/>
    <property type="match status" value="1"/>
</dbReference>
<feature type="compositionally biased region" description="Acidic residues" evidence="1">
    <location>
        <begin position="906"/>
        <end position="918"/>
    </location>
</feature>